<evidence type="ECO:0000313" key="1">
    <source>
        <dbReference type="EMBL" id="KAK9019057.1"/>
    </source>
</evidence>
<sequence length="125" mass="13404">MMIANTTTTTDVEPRQERSFPSNLARLRKVGGLTKAKITIEGPLRDWTLSDTIPPQISNFSGLLNANGQWNIDRLSAVLLPAAIPHIMGILPPQTDATCDIISWSKSSSGVFALASAYRGLVGVA</sequence>
<protein>
    <submittedName>
        <fullName evidence="1">Uncharacterized protein</fullName>
    </submittedName>
</protein>
<dbReference type="Proteomes" id="UP001396334">
    <property type="component" value="Unassembled WGS sequence"/>
</dbReference>
<reference evidence="1 2" key="1">
    <citation type="journal article" date="2024" name="G3 (Bethesda)">
        <title>Genome assembly of Hibiscus sabdariffa L. provides insights into metabolisms of medicinal natural products.</title>
        <authorList>
            <person name="Kim T."/>
        </authorList>
    </citation>
    <scope>NUCLEOTIDE SEQUENCE [LARGE SCALE GENOMIC DNA]</scope>
    <source>
        <strain evidence="1">TK-2024</strain>
        <tissue evidence="1">Old leaves</tissue>
    </source>
</reference>
<accession>A0ABR2S2B9</accession>
<dbReference type="EMBL" id="JBBPBN010000018">
    <property type="protein sequence ID" value="KAK9019057.1"/>
    <property type="molecule type" value="Genomic_DNA"/>
</dbReference>
<organism evidence="1 2">
    <name type="scientific">Hibiscus sabdariffa</name>
    <name type="common">roselle</name>
    <dbReference type="NCBI Taxonomy" id="183260"/>
    <lineage>
        <taxon>Eukaryota</taxon>
        <taxon>Viridiplantae</taxon>
        <taxon>Streptophyta</taxon>
        <taxon>Embryophyta</taxon>
        <taxon>Tracheophyta</taxon>
        <taxon>Spermatophyta</taxon>
        <taxon>Magnoliopsida</taxon>
        <taxon>eudicotyledons</taxon>
        <taxon>Gunneridae</taxon>
        <taxon>Pentapetalae</taxon>
        <taxon>rosids</taxon>
        <taxon>malvids</taxon>
        <taxon>Malvales</taxon>
        <taxon>Malvaceae</taxon>
        <taxon>Malvoideae</taxon>
        <taxon>Hibiscus</taxon>
    </lineage>
</organism>
<comment type="caution">
    <text evidence="1">The sequence shown here is derived from an EMBL/GenBank/DDBJ whole genome shotgun (WGS) entry which is preliminary data.</text>
</comment>
<evidence type="ECO:0000313" key="2">
    <source>
        <dbReference type="Proteomes" id="UP001396334"/>
    </source>
</evidence>
<proteinExistence type="predicted"/>
<name>A0ABR2S2B9_9ROSI</name>
<gene>
    <name evidence="1" type="ORF">V6N11_034097</name>
</gene>
<keyword evidence="2" id="KW-1185">Reference proteome</keyword>